<organism evidence="1 2">
    <name type="scientific">Thiomonas arsenitoxydans (strain DSM 22701 / CIP 110005 / 3As)</name>
    <dbReference type="NCBI Taxonomy" id="426114"/>
    <lineage>
        <taxon>Bacteria</taxon>
        <taxon>Pseudomonadati</taxon>
        <taxon>Pseudomonadota</taxon>
        <taxon>Betaproteobacteria</taxon>
        <taxon>Burkholderiales</taxon>
        <taxon>Thiomonas</taxon>
    </lineage>
</organism>
<dbReference type="Proteomes" id="UP000664800">
    <property type="component" value="Unassembled WGS sequence"/>
</dbReference>
<comment type="caution">
    <text evidence="1">The sequence shown here is derived from an EMBL/GenBank/DDBJ whole genome shotgun (WGS) entry which is preliminary data.</text>
</comment>
<dbReference type="EMBL" id="JAFKMR010000019">
    <property type="protein sequence ID" value="MBN8744631.1"/>
    <property type="molecule type" value="Genomic_DNA"/>
</dbReference>
<accession>A0A8I1MY00</accession>
<sequence>MGREDYLFAEGDLDAMLRSHQGTIGAKIDAIPRDQFMNAQPEEIVAHIHSAMTVEPLVIYEDRAEMDQRETKIDVSGWRERNPFGDRGPIHVAGVAVSVSIPFTGDSSLWKLRPNQWQSVFPRAKIFGSRGENVGHVQIDMAQPTDEAPERFKARLDEELKTIRFYVQAQQQQIERFNAGLHAQVLAAVVARRDRIKKHEGLRDIMGIPMKRKEGVPAFAPMNIARKLVRPLPPPPKSGYKPEPGITEEDYLHILSVIRHEGRTFETTPKTYAVHDEEQLRDILLAHLNGHYQGDATGEAFRRNGKTDIRIEDDARAAFVAECKIWKGQKELSQAIDQLLGYLTWRDCKAAIIIFNKHNAKFSGIIDSVPGVFEAHPRFKRAGAAEGAGEWQFDMTSREDEGRQVRVHVFAFNLFVA</sequence>
<protein>
    <submittedName>
        <fullName evidence="1">Uncharacterized protein</fullName>
    </submittedName>
</protein>
<name>A0A8I1MY00_THIA3</name>
<dbReference type="RefSeq" id="WP_276730565.1">
    <property type="nucleotide sequence ID" value="NZ_JAFKMR010000019.1"/>
</dbReference>
<reference evidence="1" key="1">
    <citation type="submission" date="2021-02" db="EMBL/GenBank/DDBJ databases">
        <title>Thiocyanate and organic carbon inputs drive convergent selection for specific autotrophic Afipia and Thiobacillus strains within complex microbiomes.</title>
        <authorList>
            <person name="Huddy R.J."/>
            <person name="Sachdeva R."/>
            <person name="Kadzinga F."/>
            <person name="Kantor R.S."/>
            <person name="Harrison S.T.L."/>
            <person name="Banfield J.F."/>
        </authorList>
    </citation>
    <scope>NUCLEOTIDE SEQUENCE</scope>
    <source>
        <strain evidence="1">SCN18_13_7_16_R3_B_64_19</strain>
    </source>
</reference>
<evidence type="ECO:0000313" key="1">
    <source>
        <dbReference type="EMBL" id="MBN8744631.1"/>
    </source>
</evidence>
<gene>
    <name evidence="1" type="ORF">J0I24_10020</name>
</gene>
<dbReference type="AlphaFoldDB" id="A0A8I1MY00"/>
<proteinExistence type="predicted"/>
<evidence type="ECO:0000313" key="2">
    <source>
        <dbReference type="Proteomes" id="UP000664800"/>
    </source>
</evidence>